<reference evidence="2" key="2">
    <citation type="submission" date="2015-06" db="UniProtKB">
        <authorList>
            <consortium name="EnsemblProtists"/>
        </authorList>
    </citation>
    <scope>IDENTIFICATION</scope>
    <source>
        <strain evidence="2">Emoy2</strain>
    </source>
</reference>
<feature type="region of interest" description="Disordered" evidence="1">
    <location>
        <begin position="1"/>
        <end position="27"/>
    </location>
</feature>
<dbReference type="HOGENOM" id="CLU_2946605_0_0_1"/>
<evidence type="ECO:0000313" key="3">
    <source>
        <dbReference type="Proteomes" id="UP000011713"/>
    </source>
</evidence>
<dbReference type="VEuPathDB" id="FungiDB:HpaG809224"/>
<dbReference type="Proteomes" id="UP000011713">
    <property type="component" value="Unassembled WGS sequence"/>
</dbReference>
<keyword evidence="3" id="KW-1185">Reference proteome</keyword>
<feature type="compositionally biased region" description="Low complexity" evidence="1">
    <location>
        <begin position="14"/>
        <end position="27"/>
    </location>
</feature>
<reference evidence="3" key="1">
    <citation type="journal article" date="2010" name="Science">
        <title>Signatures of adaptation to obligate biotrophy in the Hyaloperonospora arabidopsidis genome.</title>
        <authorList>
            <person name="Baxter L."/>
            <person name="Tripathy S."/>
            <person name="Ishaque N."/>
            <person name="Boot N."/>
            <person name="Cabral A."/>
            <person name="Kemen E."/>
            <person name="Thines M."/>
            <person name="Ah-Fong A."/>
            <person name="Anderson R."/>
            <person name="Badejoko W."/>
            <person name="Bittner-Eddy P."/>
            <person name="Boore J.L."/>
            <person name="Chibucos M.C."/>
            <person name="Coates M."/>
            <person name="Dehal P."/>
            <person name="Delehaunty K."/>
            <person name="Dong S."/>
            <person name="Downton P."/>
            <person name="Dumas B."/>
            <person name="Fabro G."/>
            <person name="Fronick C."/>
            <person name="Fuerstenberg S.I."/>
            <person name="Fulton L."/>
            <person name="Gaulin E."/>
            <person name="Govers F."/>
            <person name="Hughes L."/>
            <person name="Humphray S."/>
            <person name="Jiang R.H."/>
            <person name="Judelson H."/>
            <person name="Kamoun S."/>
            <person name="Kyung K."/>
            <person name="Meijer H."/>
            <person name="Minx P."/>
            <person name="Morris P."/>
            <person name="Nelson J."/>
            <person name="Phuntumart V."/>
            <person name="Qutob D."/>
            <person name="Rehmany A."/>
            <person name="Rougon-Cardoso A."/>
            <person name="Ryden P."/>
            <person name="Torto-Alalibo T."/>
            <person name="Studholme D."/>
            <person name="Wang Y."/>
            <person name="Win J."/>
            <person name="Wood J."/>
            <person name="Clifton S.W."/>
            <person name="Rogers J."/>
            <person name="Van den Ackerveken G."/>
            <person name="Jones J.D."/>
            <person name="McDowell J.M."/>
            <person name="Beynon J."/>
            <person name="Tyler B.M."/>
        </authorList>
    </citation>
    <scope>NUCLEOTIDE SEQUENCE [LARGE SCALE GENOMIC DNA]</scope>
    <source>
        <strain evidence="3">Emoy2</strain>
    </source>
</reference>
<proteinExistence type="predicted"/>
<organism evidence="2 3">
    <name type="scientific">Hyaloperonospora arabidopsidis (strain Emoy2)</name>
    <name type="common">Downy mildew agent</name>
    <name type="synonym">Peronospora arabidopsidis</name>
    <dbReference type="NCBI Taxonomy" id="559515"/>
    <lineage>
        <taxon>Eukaryota</taxon>
        <taxon>Sar</taxon>
        <taxon>Stramenopiles</taxon>
        <taxon>Oomycota</taxon>
        <taxon>Peronosporomycetes</taxon>
        <taxon>Peronosporales</taxon>
        <taxon>Peronosporaceae</taxon>
        <taxon>Hyaloperonospora</taxon>
    </lineage>
</organism>
<dbReference type="InParanoid" id="M4BS33"/>
<accession>M4BS33</accession>
<evidence type="ECO:0000256" key="1">
    <source>
        <dbReference type="SAM" id="MobiDB-lite"/>
    </source>
</evidence>
<sequence length="60" mass="6497">MAVRTPLSERAKESTSASTSRVYSSGRSVNGGLWQTNARELYAKVFGACREDASILLCTL</sequence>
<protein>
    <submittedName>
        <fullName evidence="2">Uncharacterized protein</fullName>
    </submittedName>
</protein>
<dbReference type="AlphaFoldDB" id="M4BS33"/>
<dbReference type="EnsemblProtists" id="HpaT809224">
    <property type="protein sequence ID" value="HpaP809224"/>
    <property type="gene ID" value="HpaG809224"/>
</dbReference>
<evidence type="ECO:0000313" key="2">
    <source>
        <dbReference type="EnsemblProtists" id="HpaP809224"/>
    </source>
</evidence>
<dbReference type="EMBL" id="JH598687">
    <property type="status" value="NOT_ANNOTATED_CDS"/>
    <property type="molecule type" value="Genomic_DNA"/>
</dbReference>
<name>M4BS33_HYAAE</name>